<name>A0A8S5NEU7_9CAUD</name>
<protein>
    <submittedName>
        <fullName evidence="2">Uncharacterized protein</fullName>
    </submittedName>
</protein>
<feature type="region of interest" description="Disordered" evidence="1">
    <location>
        <begin position="175"/>
        <end position="207"/>
    </location>
</feature>
<evidence type="ECO:0000313" key="2">
    <source>
        <dbReference type="EMBL" id="DAD92619.1"/>
    </source>
</evidence>
<evidence type="ECO:0000256" key="1">
    <source>
        <dbReference type="SAM" id="MobiDB-lite"/>
    </source>
</evidence>
<accession>A0A8S5NEU7</accession>
<organism evidence="2">
    <name type="scientific">Siphoviridae sp. ct9JD14</name>
    <dbReference type="NCBI Taxonomy" id="2826175"/>
    <lineage>
        <taxon>Viruses</taxon>
        <taxon>Duplodnaviria</taxon>
        <taxon>Heunggongvirae</taxon>
        <taxon>Uroviricota</taxon>
        <taxon>Caudoviricetes</taxon>
    </lineage>
</organism>
<feature type="compositionally biased region" description="Low complexity" evidence="1">
    <location>
        <begin position="188"/>
        <end position="206"/>
    </location>
</feature>
<reference evidence="2" key="1">
    <citation type="journal article" date="2021" name="Proc. Natl. Acad. Sci. U.S.A.">
        <title>A Catalog of Tens of Thousands of Viruses from Human Metagenomes Reveals Hidden Associations with Chronic Diseases.</title>
        <authorList>
            <person name="Tisza M.J."/>
            <person name="Buck C.B."/>
        </authorList>
    </citation>
    <scope>NUCLEOTIDE SEQUENCE</scope>
    <source>
        <strain evidence="2">Ct9JD14</strain>
    </source>
</reference>
<sequence length="214" mass="23227">MSICGGCPIYGQEYFGIYCPGSRLGEECAENLLNLLSAIADRVVNNSTRKDENTMAKIGLTEGFTLIPEGTHVFQITDVKYKEDFGKLEIYMQTQNGSKHIERFSLLKSDGSPNEGAYNAFSYFAKTALGNFDLTEIDHTDLIGHFIECDVEHDVQENKKKPGQSITFVRLADKRPSEGWGGSGNTVAPPAAKTAPAASQAAPKTPMDLAALLG</sequence>
<dbReference type="EMBL" id="BK015141">
    <property type="protein sequence ID" value="DAD92619.1"/>
    <property type="molecule type" value="Genomic_DNA"/>
</dbReference>
<proteinExistence type="predicted"/>